<keyword evidence="2" id="KW-1185">Reference proteome</keyword>
<proteinExistence type="predicted"/>
<gene>
    <name evidence="1" type="ORF">SAMN05421823_101635</name>
</gene>
<dbReference type="OrthoDB" id="2379877at2"/>
<dbReference type="Pfam" id="PF20392">
    <property type="entry name" value="DUF6687"/>
    <property type="match status" value="1"/>
</dbReference>
<evidence type="ECO:0000313" key="1">
    <source>
        <dbReference type="EMBL" id="SDK00601.1"/>
    </source>
</evidence>
<accession>A0A1G8YCZ9</accession>
<reference evidence="1 2" key="1">
    <citation type="submission" date="2016-10" db="EMBL/GenBank/DDBJ databases">
        <authorList>
            <person name="de Groot N.N."/>
        </authorList>
    </citation>
    <scope>NUCLEOTIDE SEQUENCE [LARGE SCALE GENOMIC DNA]</scope>
    <source>
        <strain evidence="1 2">DSM 25186</strain>
    </source>
</reference>
<dbReference type="AlphaFoldDB" id="A0A1G8YCZ9"/>
<dbReference type="RefSeq" id="WP_089678847.1">
    <property type="nucleotide sequence ID" value="NZ_FNFO01000001.1"/>
</dbReference>
<dbReference type="Proteomes" id="UP000198510">
    <property type="component" value="Unassembled WGS sequence"/>
</dbReference>
<evidence type="ECO:0000313" key="2">
    <source>
        <dbReference type="Proteomes" id="UP000198510"/>
    </source>
</evidence>
<dbReference type="InterPro" id="IPR046509">
    <property type="entry name" value="DUF6687"/>
</dbReference>
<protein>
    <submittedName>
        <fullName evidence="1">Uncharacterized protein</fullName>
    </submittedName>
</protein>
<sequence>MQRSFLPFAELAHQPALVVDSLYPNLPTFSHWRGAPTPEAVRDDTSGGCVLRALTRTPELLRLPYVTANHFDIDGFVGVWSLLHPEAALAAQDRLLDMARIGDFRELNLDRPAARAALPLVCWINERETALFYPPFAAGGREAVASVPKFTFFNEAFEEVLRQPEMFRDHWGPEHDTVLQDAALVRQHADAIVRYPELGLVVLRLPRPVHYYALFGVTEGFDMVLAQYPDQRYELEYKYTTWIDLASRPTLPRLHLQPLVERLNALERGPLPWHAEPITDTGPILRLDARSLPKPQRYGHPTERPIHTSSIPPHELEQQVVAYFREYYAGVQARWRWTWHEIRTLNQQIFGKKADRGALPKA</sequence>
<name>A0A1G8YCZ9_9BACT</name>
<organism evidence="1 2">
    <name type="scientific">Catalinimonas alkaloidigena</name>
    <dbReference type="NCBI Taxonomy" id="1075417"/>
    <lineage>
        <taxon>Bacteria</taxon>
        <taxon>Pseudomonadati</taxon>
        <taxon>Bacteroidota</taxon>
        <taxon>Cytophagia</taxon>
        <taxon>Cytophagales</taxon>
        <taxon>Catalimonadaceae</taxon>
        <taxon>Catalinimonas</taxon>
    </lineage>
</organism>
<dbReference type="EMBL" id="FNFO01000001">
    <property type="protein sequence ID" value="SDK00601.1"/>
    <property type="molecule type" value="Genomic_DNA"/>
</dbReference>